<comment type="catalytic activity">
    <reaction evidence="14">
        <text>L-seryl-[protein] + ATP = O-phospho-L-seryl-[protein] + ADP + H(+)</text>
        <dbReference type="Rhea" id="RHEA:17989"/>
        <dbReference type="Rhea" id="RHEA-COMP:9863"/>
        <dbReference type="Rhea" id="RHEA-COMP:11604"/>
        <dbReference type="ChEBI" id="CHEBI:15378"/>
        <dbReference type="ChEBI" id="CHEBI:29999"/>
        <dbReference type="ChEBI" id="CHEBI:30616"/>
        <dbReference type="ChEBI" id="CHEBI:83421"/>
        <dbReference type="ChEBI" id="CHEBI:456216"/>
        <dbReference type="EC" id="2.7.11.1"/>
    </reaction>
</comment>
<dbReference type="InterPro" id="IPR017441">
    <property type="entry name" value="Protein_kinase_ATP_BS"/>
</dbReference>
<keyword evidence="5 17" id="KW-0812">Transmembrane</keyword>
<evidence type="ECO:0000313" key="21">
    <source>
        <dbReference type="Proteomes" id="UP000266723"/>
    </source>
</evidence>
<evidence type="ECO:0000256" key="13">
    <source>
        <dbReference type="ARBA" id="ARBA00047899"/>
    </source>
</evidence>
<evidence type="ECO:0000256" key="3">
    <source>
        <dbReference type="ARBA" id="ARBA00022527"/>
    </source>
</evidence>
<dbReference type="SMART" id="SM00220">
    <property type="entry name" value="S_TKc"/>
    <property type="match status" value="1"/>
</dbReference>
<feature type="compositionally biased region" description="Basic and acidic residues" evidence="16">
    <location>
        <begin position="650"/>
        <end position="669"/>
    </location>
</feature>
<dbReference type="InterPro" id="IPR025287">
    <property type="entry name" value="WAK_GUB"/>
</dbReference>
<dbReference type="InterPro" id="IPR011009">
    <property type="entry name" value="Kinase-like_dom_sf"/>
</dbReference>
<dbReference type="PANTHER" id="PTHR27009">
    <property type="entry name" value="RUST RESISTANCE KINASE LR10-RELATED"/>
    <property type="match status" value="1"/>
</dbReference>
<feature type="signal peptide" evidence="18">
    <location>
        <begin position="1"/>
        <end position="27"/>
    </location>
</feature>
<evidence type="ECO:0000256" key="4">
    <source>
        <dbReference type="ARBA" id="ARBA00022679"/>
    </source>
</evidence>
<sequence>MMDTPALGCCFVTLFMFLFHNFPCALSNQAFLSCDSVFECGNLSATFPFWGENRGEPCGHPLLKLSCDRVSNKTSINISNIFFNVLHIDNTFKTLKLVRQDYSPSFCSSLSFTPFYSTFSFSREKERGWGEGNTMSPPKIFQRSPNYKNLIVFSNCDPRFHYLENFTCSNGGTGSVYHDEHYYHSCRTISNVIVPAGFIPEKEAWNLENVLREGFEVKLKINDRPCKHCLKTGGFCSFDKFANQFCCKEDFSFYPNRIKEFSGSLLGFKCMKTSSGELPKSSAGADPTSFNYPLTGSRALILIICLTLLILSMLIYFLNKIEALEHPRIENFEELIPLKRYNYAEVKEITNSFAQEIGRGGYGIVYEGNLCEGLKVAVKVLKESKKNGEDFINEVASMSRTSYIHIVSLLGFCYQGSKRAIIYEFVENGSLDKFITSQPSLRIDMGKMYDIALGVARGLQYLHYACKTRIVHFDIKPQNILLGKDLCPKISDFGLARLCGSKESILWMSETRGTIGYIAPEVFSRIYGRVSHKSDVYSYGMLVLEMMGARNRNSVSDNNSSSMYFPDWIYKSLEKGDCKRFLEDQITEDEDDEFARKMILVGLSCIQACPSDRPSMNRVVEMMEGSLSALEAPPKYLLHLSASPMPPSVPEDKNSISSEERKEDEGIADADKLQKTLQRSFKRTYTFFISTTIFTDERSDGEHVFAKENKARPNMMNSKSDKVEDRLLNPPLYPPRKNKNK</sequence>
<evidence type="ECO:0000256" key="18">
    <source>
        <dbReference type="SAM" id="SignalP"/>
    </source>
</evidence>
<dbReference type="Gene3D" id="3.30.200.20">
    <property type="entry name" value="Phosphorylase Kinase, domain 1"/>
    <property type="match status" value="1"/>
</dbReference>
<dbReference type="PROSITE" id="PS50011">
    <property type="entry name" value="PROTEIN_KINASE_DOM"/>
    <property type="match status" value="1"/>
</dbReference>
<feature type="region of interest" description="Disordered" evidence="16">
    <location>
        <begin position="642"/>
        <end position="669"/>
    </location>
</feature>
<feature type="non-terminal residue" evidence="20">
    <location>
        <position position="741"/>
    </location>
</feature>
<feature type="domain" description="Protein kinase" evidence="19">
    <location>
        <begin position="351"/>
        <end position="627"/>
    </location>
</feature>
<feature type="chain" id="PRO_5045238333" description="non-specific serine/threonine protein kinase" evidence="18">
    <location>
        <begin position="28"/>
        <end position="741"/>
    </location>
</feature>
<dbReference type="Pfam" id="PF14380">
    <property type="entry name" value="WAK_assoc"/>
    <property type="match status" value="1"/>
</dbReference>
<evidence type="ECO:0000256" key="8">
    <source>
        <dbReference type="ARBA" id="ARBA00022777"/>
    </source>
</evidence>
<keyword evidence="11 17" id="KW-0472">Membrane</keyword>
<dbReference type="PROSITE" id="PS00107">
    <property type="entry name" value="PROTEIN_KINASE_ATP"/>
    <property type="match status" value="1"/>
</dbReference>
<evidence type="ECO:0000256" key="17">
    <source>
        <dbReference type="SAM" id="Phobius"/>
    </source>
</evidence>
<dbReference type="PROSITE" id="PS00108">
    <property type="entry name" value="PROTEIN_KINASE_ST"/>
    <property type="match status" value="1"/>
</dbReference>
<dbReference type="Proteomes" id="UP000266723">
    <property type="component" value="Unassembled WGS sequence"/>
</dbReference>
<dbReference type="Pfam" id="PF13947">
    <property type="entry name" value="GUB_WAK_bind"/>
    <property type="match status" value="1"/>
</dbReference>
<dbReference type="EMBL" id="QGKV02000649">
    <property type="protein sequence ID" value="KAF3575689.1"/>
    <property type="molecule type" value="Genomic_DNA"/>
</dbReference>
<comment type="caution">
    <text evidence="20">The sequence shown here is derived from an EMBL/GenBank/DDBJ whole genome shotgun (WGS) entry which is preliminary data.</text>
</comment>
<feature type="binding site" evidence="15">
    <location>
        <position position="379"/>
    </location>
    <ligand>
        <name>ATP</name>
        <dbReference type="ChEBI" id="CHEBI:30616"/>
    </ligand>
</feature>
<dbReference type="InterPro" id="IPR045874">
    <property type="entry name" value="LRK10/LRL21-25-like"/>
</dbReference>
<keyword evidence="4" id="KW-0808">Transferase</keyword>
<feature type="compositionally biased region" description="Basic and acidic residues" evidence="16">
    <location>
        <begin position="699"/>
        <end position="711"/>
    </location>
</feature>
<evidence type="ECO:0000313" key="20">
    <source>
        <dbReference type="EMBL" id="KAF3575689.1"/>
    </source>
</evidence>
<reference evidence="20 21" key="1">
    <citation type="journal article" date="2020" name="BMC Genomics">
        <title>Intraspecific diversification of the crop wild relative Brassica cretica Lam. using demographic model selection.</title>
        <authorList>
            <person name="Kioukis A."/>
            <person name="Michalopoulou V.A."/>
            <person name="Briers L."/>
            <person name="Pirintsos S."/>
            <person name="Studholme D.J."/>
            <person name="Pavlidis P."/>
            <person name="Sarris P.F."/>
        </authorList>
    </citation>
    <scope>NUCLEOTIDE SEQUENCE [LARGE SCALE GENOMIC DNA]</scope>
    <source>
        <strain evidence="21">cv. PFS-1207/04</strain>
    </source>
</reference>
<keyword evidence="21" id="KW-1185">Reference proteome</keyword>
<proteinExistence type="predicted"/>
<evidence type="ECO:0000256" key="15">
    <source>
        <dbReference type="PROSITE-ProRule" id="PRU10141"/>
    </source>
</evidence>
<evidence type="ECO:0000256" key="14">
    <source>
        <dbReference type="ARBA" id="ARBA00048679"/>
    </source>
</evidence>
<feature type="transmembrane region" description="Helical" evidence="17">
    <location>
        <begin position="299"/>
        <end position="318"/>
    </location>
</feature>
<keyword evidence="3" id="KW-0723">Serine/threonine-protein kinase</keyword>
<dbReference type="InterPro" id="IPR008271">
    <property type="entry name" value="Ser/Thr_kinase_AS"/>
</dbReference>
<evidence type="ECO:0000259" key="19">
    <source>
        <dbReference type="PROSITE" id="PS50011"/>
    </source>
</evidence>
<accession>A0ABQ7DC56</accession>
<comment type="catalytic activity">
    <reaction evidence="13">
        <text>L-threonyl-[protein] + ATP = O-phospho-L-threonyl-[protein] + ADP + H(+)</text>
        <dbReference type="Rhea" id="RHEA:46608"/>
        <dbReference type="Rhea" id="RHEA-COMP:11060"/>
        <dbReference type="Rhea" id="RHEA-COMP:11605"/>
        <dbReference type="ChEBI" id="CHEBI:15378"/>
        <dbReference type="ChEBI" id="CHEBI:30013"/>
        <dbReference type="ChEBI" id="CHEBI:30616"/>
        <dbReference type="ChEBI" id="CHEBI:61977"/>
        <dbReference type="ChEBI" id="CHEBI:456216"/>
        <dbReference type="EC" id="2.7.11.1"/>
    </reaction>
</comment>
<evidence type="ECO:0000256" key="10">
    <source>
        <dbReference type="ARBA" id="ARBA00022989"/>
    </source>
</evidence>
<dbReference type="SUPFAM" id="SSF56112">
    <property type="entry name" value="Protein kinase-like (PK-like)"/>
    <property type="match status" value="1"/>
</dbReference>
<dbReference type="Gene3D" id="1.10.510.10">
    <property type="entry name" value="Transferase(Phosphotransferase) domain 1"/>
    <property type="match status" value="1"/>
</dbReference>
<organism evidence="20 21">
    <name type="scientific">Brassica cretica</name>
    <name type="common">Mustard</name>
    <dbReference type="NCBI Taxonomy" id="69181"/>
    <lineage>
        <taxon>Eukaryota</taxon>
        <taxon>Viridiplantae</taxon>
        <taxon>Streptophyta</taxon>
        <taxon>Embryophyta</taxon>
        <taxon>Tracheophyta</taxon>
        <taxon>Spermatophyta</taxon>
        <taxon>Magnoliopsida</taxon>
        <taxon>eudicotyledons</taxon>
        <taxon>Gunneridae</taxon>
        <taxon>Pentapetalae</taxon>
        <taxon>rosids</taxon>
        <taxon>malvids</taxon>
        <taxon>Brassicales</taxon>
        <taxon>Brassicaceae</taxon>
        <taxon>Brassiceae</taxon>
        <taxon>Brassica</taxon>
    </lineage>
</organism>
<dbReference type="InterPro" id="IPR032872">
    <property type="entry name" value="WAK_assoc_C"/>
</dbReference>
<evidence type="ECO:0000256" key="6">
    <source>
        <dbReference type="ARBA" id="ARBA00022729"/>
    </source>
</evidence>
<dbReference type="Pfam" id="PF07714">
    <property type="entry name" value="PK_Tyr_Ser-Thr"/>
    <property type="match status" value="1"/>
</dbReference>
<evidence type="ECO:0000256" key="16">
    <source>
        <dbReference type="SAM" id="MobiDB-lite"/>
    </source>
</evidence>
<name>A0ABQ7DC56_BRACR</name>
<evidence type="ECO:0000256" key="12">
    <source>
        <dbReference type="ARBA" id="ARBA00023180"/>
    </source>
</evidence>
<keyword evidence="9 15" id="KW-0067">ATP-binding</keyword>
<protein>
    <recommendedName>
        <fullName evidence="2">non-specific serine/threonine protein kinase</fullName>
        <ecNumber evidence="2">2.7.11.1</ecNumber>
    </recommendedName>
</protein>
<gene>
    <name evidence="20" type="ORF">DY000_02033929</name>
</gene>
<evidence type="ECO:0000256" key="7">
    <source>
        <dbReference type="ARBA" id="ARBA00022741"/>
    </source>
</evidence>
<evidence type="ECO:0000256" key="1">
    <source>
        <dbReference type="ARBA" id="ARBA00004479"/>
    </source>
</evidence>
<feature type="region of interest" description="Disordered" evidence="16">
    <location>
        <begin position="699"/>
        <end position="741"/>
    </location>
</feature>
<dbReference type="EC" id="2.7.11.1" evidence="2"/>
<keyword evidence="10 17" id="KW-1133">Transmembrane helix</keyword>
<evidence type="ECO:0000256" key="9">
    <source>
        <dbReference type="ARBA" id="ARBA00022840"/>
    </source>
</evidence>
<evidence type="ECO:0000256" key="11">
    <source>
        <dbReference type="ARBA" id="ARBA00023136"/>
    </source>
</evidence>
<keyword evidence="7 15" id="KW-0547">Nucleotide-binding</keyword>
<comment type="subcellular location">
    <subcellularLocation>
        <location evidence="1">Membrane</location>
        <topology evidence="1">Single-pass type I membrane protein</topology>
    </subcellularLocation>
</comment>
<keyword evidence="6 18" id="KW-0732">Signal</keyword>
<dbReference type="InterPro" id="IPR000719">
    <property type="entry name" value="Prot_kinase_dom"/>
</dbReference>
<evidence type="ECO:0000256" key="5">
    <source>
        <dbReference type="ARBA" id="ARBA00022692"/>
    </source>
</evidence>
<dbReference type="InterPro" id="IPR001245">
    <property type="entry name" value="Ser-Thr/Tyr_kinase_cat_dom"/>
</dbReference>
<evidence type="ECO:0000256" key="2">
    <source>
        <dbReference type="ARBA" id="ARBA00012513"/>
    </source>
</evidence>
<keyword evidence="8" id="KW-0418">Kinase</keyword>
<keyword evidence="12" id="KW-0325">Glycoprotein</keyword>